<sequence length="360" mass="37264">MSSVREAVRKSTAGDRRPLPRNVMIIVAMLALLVVLVGWSAAVGQVYIPPAEVFGSVMHHLGLDIGPMPSSPNGEETLWTVRFPRIVMGLIVGATLACAGCLLQGVLANPLAEPGVIGVSAGAAVGACIAIVSGGIWASVWGLAGAAFISALVTVALVYTLSMRDGSSSPIMLILIGIAVNAFASGIIAFLTFLADTSDREQIVFWQLGSLQGVGWKPVWVVLPLAAGAIGVSMLLVRRLDLLSLGEIQAAALGVKVESVRRIVILLVAVLTAAAVAFTGIVMFVGLVVPHLMRLIVGPKHVILLPASVIGGAIVVCAADLGARTLMDNADLPLGMLTSLIGGPVFFLLLRRSRHSGAGW</sequence>
<evidence type="ECO:0000256" key="4">
    <source>
        <dbReference type="ARBA" id="ARBA00022475"/>
    </source>
</evidence>
<keyword evidence="3" id="KW-0813">Transport</keyword>
<feature type="transmembrane region" description="Helical" evidence="8">
    <location>
        <begin position="173"/>
        <end position="195"/>
    </location>
</feature>
<dbReference type="InterPro" id="IPR000522">
    <property type="entry name" value="ABC_transptr_permease_BtuC"/>
</dbReference>
<dbReference type="EMBL" id="QJSP01000017">
    <property type="protein sequence ID" value="PYE13317.1"/>
    <property type="molecule type" value="Genomic_DNA"/>
</dbReference>
<feature type="transmembrane region" description="Helical" evidence="8">
    <location>
        <begin position="263"/>
        <end position="289"/>
    </location>
</feature>
<evidence type="ECO:0000256" key="6">
    <source>
        <dbReference type="ARBA" id="ARBA00022989"/>
    </source>
</evidence>
<dbReference type="GO" id="GO:0033214">
    <property type="term" value="P:siderophore-iron import into cell"/>
    <property type="evidence" value="ECO:0007669"/>
    <property type="project" value="TreeGrafter"/>
</dbReference>
<feature type="transmembrane region" description="Helical" evidence="8">
    <location>
        <begin position="115"/>
        <end position="137"/>
    </location>
</feature>
<reference evidence="9 10" key="1">
    <citation type="submission" date="2018-06" db="EMBL/GenBank/DDBJ databases">
        <title>Genomic Encyclopedia of Type Strains, Phase IV (KMG-IV): sequencing the most valuable type-strain genomes for metagenomic binning, comparative biology and taxonomic classification.</title>
        <authorList>
            <person name="Goeker M."/>
        </authorList>
    </citation>
    <scope>NUCLEOTIDE SEQUENCE [LARGE SCALE GENOMIC DNA]</scope>
    <source>
        <strain evidence="9 10">DSM 45521</strain>
    </source>
</reference>
<dbReference type="SUPFAM" id="SSF81345">
    <property type="entry name" value="ABC transporter involved in vitamin B12 uptake, BtuC"/>
    <property type="match status" value="1"/>
</dbReference>
<dbReference type="CDD" id="cd06550">
    <property type="entry name" value="TM_ABC_iron-siderophores_like"/>
    <property type="match status" value="1"/>
</dbReference>
<proteinExistence type="inferred from homology"/>
<feature type="transmembrane region" description="Helical" evidence="8">
    <location>
        <begin position="23"/>
        <end position="48"/>
    </location>
</feature>
<dbReference type="GO" id="GO:0005886">
    <property type="term" value="C:plasma membrane"/>
    <property type="evidence" value="ECO:0007669"/>
    <property type="project" value="UniProtKB-SubCell"/>
</dbReference>
<evidence type="ECO:0000313" key="9">
    <source>
        <dbReference type="EMBL" id="PYE13317.1"/>
    </source>
</evidence>
<dbReference type="InterPro" id="IPR037294">
    <property type="entry name" value="ABC_BtuC-like"/>
</dbReference>
<keyword evidence="10" id="KW-1185">Reference proteome</keyword>
<dbReference type="AlphaFoldDB" id="A0A318RII7"/>
<evidence type="ECO:0000256" key="3">
    <source>
        <dbReference type="ARBA" id="ARBA00022448"/>
    </source>
</evidence>
<keyword evidence="7 8" id="KW-0472">Membrane</keyword>
<protein>
    <submittedName>
        <fullName evidence="9">Iron complex transport system permease protein</fullName>
    </submittedName>
</protein>
<keyword evidence="6 8" id="KW-1133">Transmembrane helix</keyword>
<accession>A0A318RII7</accession>
<name>A0A318RII7_WILLI</name>
<dbReference type="GO" id="GO:0022857">
    <property type="term" value="F:transmembrane transporter activity"/>
    <property type="evidence" value="ECO:0007669"/>
    <property type="project" value="InterPro"/>
</dbReference>
<evidence type="ECO:0000256" key="5">
    <source>
        <dbReference type="ARBA" id="ARBA00022692"/>
    </source>
</evidence>
<organism evidence="9 10">
    <name type="scientific">Williamsia limnetica</name>
    <dbReference type="NCBI Taxonomy" id="882452"/>
    <lineage>
        <taxon>Bacteria</taxon>
        <taxon>Bacillati</taxon>
        <taxon>Actinomycetota</taxon>
        <taxon>Actinomycetes</taxon>
        <taxon>Mycobacteriales</taxon>
        <taxon>Nocardiaceae</taxon>
        <taxon>Williamsia</taxon>
    </lineage>
</organism>
<keyword evidence="4" id="KW-1003">Cell membrane</keyword>
<dbReference type="Pfam" id="PF01032">
    <property type="entry name" value="FecCD"/>
    <property type="match status" value="1"/>
</dbReference>
<gene>
    <name evidence="9" type="ORF">DFR67_11788</name>
</gene>
<feature type="transmembrane region" description="Helical" evidence="8">
    <location>
        <begin position="86"/>
        <end position="108"/>
    </location>
</feature>
<evidence type="ECO:0000256" key="2">
    <source>
        <dbReference type="ARBA" id="ARBA00007935"/>
    </source>
</evidence>
<dbReference type="Proteomes" id="UP000247591">
    <property type="component" value="Unassembled WGS sequence"/>
</dbReference>
<feature type="transmembrane region" description="Helical" evidence="8">
    <location>
        <begin position="301"/>
        <end position="323"/>
    </location>
</feature>
<feature type="transmembrane region" description="Helical" evidence="8">
    <location>
        <begin position="215"/>
        <end position="237"/>
    </location>
</feature>
<feature type="transmembrane region" description="Helical" evidence="8">
    <location>
        <begin position="330"/>
        <end position="350"/>
    </location>
</feature>
<comment type="subcellular location">
    <subcellularLocation>
        <location evidence="1">Cell membrane</location>
        <topology evidence="1">Multi-pass membrane protein</topology>
    </subcellularLocation>
</comment>
<comment type="caution">
    <text evidence="9">The sequence shown here is derived from an EMBL/GenBank/DDBJ whole genome shotgun (WGS) entry which is preliminary data.</text>
</comment>
<comment type="similarity">
    <text evidence="2">Belongs to the binding-protein-dependent transport system permease family. FecCD subfamily.</text>
</comment>
<dbReference type="FunFam" id="1.10.3470.10:FF:000001">
    <property type="entry name" value="Vitamin B12 ABC transporter permease BtuC"/>
    <property type="match status" value="1"/>
</dbReference>
<dbReference type="PANTHER" id="PTHR30472">
    <property type="entry name" value="FERRIC ENTEROBACTIN TRANSPORT SYSTEM PERMEASE PROTEIN"/>
    <property type="match status" value="1"/>
</dbReference>
<feature type="transmembrane region" description="Helical" evidence="8">
    <location>
        <begin position="143"/>
        <end position="161"/>
    </location>
</feature>
<evidence type="ECO:0000313" key="10">
    <source>
        <dbReference type="Proteomes" id="UP000247591"/>
    </source>
</evidence>
<keyword evidence="5 8" id="KW-0812">Transmembrane</keyword>
<evidence type="ECO:0000256" key="7">
    <source>
        <dbReference type="ARBA" id="ARBA00023136"/>
    </source>
</evidence>
<dbReference type="Gene3D" id="1.10.3470.10">
    <property type="entry name" value="ABC transporter involved in vitamin B12 uptake, BtuC"/>
    <property type="match status" value="1"/>
</dbReference>
<evidence type="ECO:0000256" key="1">
    <source>
        <dbReference type="ARBA" id="ARBA00004651"/>
    </source>
</evidence>
<evidence type="ECO:0000256" key="8">
    <source>
        <dbReference type="SAM" id="Phobius"/>
    </source>
</evidence>
<dbReference type="PANTHER" id="PTHR30472:SF25">
    <property type="entry name" value="ABC TRANSPORTER PERMEASE PROTEIN MJ0876-RELATED"/>
    <property type="match status" value="1"/>
</dbReference>